<evidence type="ECO:0000256" key="5">
    <source>
        <dbReference type="ARBA" id="ARBA00022475"/>
    </source>
</evidence>
<evidence type="ECO:0000256" key="10">
    <source>
        <dbReference type="ARBA" id="ARBA00023273"/>
    </source>
</evidence>
<evidence type="ECO:0000256" key="11">
    <source>
        <dbReference type="ARBA" id="ARBA00029385"/>
    </source>
</evidence>
<feature type="transmembrane region" description="Helical" evidence="14">
    <location>
        <begin position="126"/>
        <end position="153"/>
    </location>
</feature>
<reference evidence="16 17" key="1">
    <citation type="submission" date="2019-07" db="EMBL/GenBank/DDBJ databases">
        <title>Chromosome genome assembly for large yellow croaker.</title>
        <authorList>
            <person name="Xiao S."/>
        </authorList>
    </citation>
    <scope>NUCLEOTIDE SEQUENCE [LARGE SCALE GENOMIC DNA]</scope>
    <source>
        <strain evidence="16">JMULYC20181020</strain>
        <tissue evidence="16">Muscle</tissue>
    </source>
</reference>
<sequence length="297" mass="32504">MASNNTLRSYSIIPCFIFVELVIMSGTVLLAYYMECTDLFSVHVQGFFCNDAELMKPYPGTEESSFVPPLILYCVVAAAPTAVIFIGEVSMYVMKSTREALLVQEKTIVTGDCCYLNPLIRRIIRFIGVFAFGLFATDIFVNAGQVFIINGNICTGNPVVVENARRSFPSKDASLSVYSAVYLTMYITSTIKTKSSRLAKPVLCLGTLCSAFLTGLNRVSEYRNHCSDVVAGFILGSAVALFLGICVVNNFKGVHSAATKQKTEDYRGLPLMTFPRVESPLETLSAQNHSASMTEVT</sequence>
<evidence type="ECO:0000256" key="9">
    <source>
        <dbReference type="ARBA" id="ARBA00023180"/>
    </source>
</evidence>
<proteinExistence type="inferred from homology"/>
<evidence type="ECO:0000256" key="2">
    <source>
        <dbReference type="ARBA" id="ARBA00004651"/>
    </source>
</evidence>
<dbReference type="AlphaFoldDB" id="A0A6G0I0X3"/>
<dbReference type="SMART" id="SM00014">
    <property type="entry name" value="acidPPc"/>
    <property type="match status" value="1"/>
</dbReference>
<dbReference type="InterPro" id="IPR036938">
    <property type="entry name" value="PAP2/HPO_sf"/>
</dbReference>
<keyword evidence="6 14" id="KW-0812">Transmembrane</keyword>
<dbReference type="PANTHER" id="PTHR10165">
    <property type="entry name" value="LIPID PHOSPHATE PHOSPHATASE"/>
    <property type="match status" value="1"/>
</dbReference>
<dbReference type="Gene3D" id="1.20.144.10">
    <property type="entry name" value="Phosphatidic acid phosphatase type 2/haloperoxidase"/>
    <property type="match status" value="1"/>
</dbReference>
<comment type="similarity">
    <text evidence="3">Belongs to the PA-phosphatase related phosphoesterase family.</text>
</comment>
<dbReference type="SUPFAM" id="SSF48317">
    <property type="entry name" value="Acid phosphatase/Vanadium-dependent haloperoxidase"/>
    <property type="match status" value="1"/>
</dbReference>
<evidence type="ECO:0000313" key="16">
    <source>
        <dbReference type="EMBL" id="KAE8284912.1"/>
    </source>
</evidence>
<dbReference type="Pfam" id="PF01569">
    <property type="entry name" value="PAP2"/>
    <property type="match status" value="1"/>
</dbReference>
<dbReference type="PANTHER" id="PTHR10165:SF41">
    <property type="entry name" value="PHOSPHOLIPID PHOSPHATASE-RELATED PROTEIN TYPE 1"/>
    <property type="match status" value="1"/>
</dbReference>
<name>A0A6G0I0X3_LARCR</name>
<dbReference type="GO" id="GO:0005886">
    <property type="term" value="C:plasma membrane"/>
    <property type="evidence" value="ECO:0007669"/>
    <property type="project" value="UniProtKB-SubCell"/>
</dbReference>
<dbReference type="GO" id="GO:0006644">
    <property type="term" value="P:phospholipid metabolic process"/>
    <property type="evidence" value="ECO:0007669"/>
    <property type="project" value="InterPro"/>
</dbReference>
<comment type="function">
    <text evidence="11">May play a role in neurite outgrowth and neurogenesis.</text>
</comment>
<evidence type="ECO:0000256" key="1">
    <source>
        <dbReference type="ARBA" id="ARBA00004487"/>
    </source>
</evidence>
<dbReference type="InterPro" id="IPR000326">
    <property type="entry name" value="PAP2/HPO"/>
</dbReference>
<dbReference type="GO" id="GO:0008195">
    <property type="term" value="F:phosphatidate phosphatase activity"/>
    <property type="evidence" value="ECO:0007669"/>
    <property type="project" value="TreeGrafter"/>
</dbReference>
<dbReference type="EMBL" id="REGW02000016">
    <property type="protein sequence ID" value="KAE8284912.1"/>
    <property type="molecule type" value="Genomic_DNA"/>
</dbReference>
<gene>
    <name evidence="16" type="ORF">D5F01_LYC16356</name>
</gene>
<keyword evidence="17" id="KW-1185">Reference proteome</keyword>
<dbReference type="CDD" id="cd03384">
    <property type="entry name" value="PAP2_wunen"/>
    <property type="match status" value="1"/>
</dbReference>
<evidence type="ECO:0000256" key="7">
    <source>
        <dbReference type="ARBA" id="ARBA00022989"/>
    </source>
</evidence>
<comment type="subcellular location">
    <subcellularLocation>
        <location evidence="2">Cell membrane</location>
        <topology evidence="2">Multi-pass membrane protein</topology>
    </subcellularLocation>
    <subcellularLocation>
        <location evidence="1">Cell projection</location>
        <location evidence="1">Neuron projection</location>
    </subcellularLocation>
</comment>
<evidence type="ECO:0000256" key="8">
    <source>
        <dbReference type="ARBA" id="ARBA00023136"/>
    </source>
</evidence>
<keyword evidence="10" id="KW-0966">Cell projection</keyword>
<keyword evidence="7 14" id="KW-1133">Transmembrane helix</keyword>
<feature type="domain" description="Phosphatidic acid phosphatase type 2/haloperoxidase" evidence="15">
    <location>
        <begin position="127"/>
        <end position="244"/>
    </location>
</feature>
<dbReference type="InterPro" id="IPR043216">
    <property type="entry name" value="PAP-like"/>
</dbReference>
<evidence type="ECO:0000256" key="12">
    <source>
        <dbReference type="ARBA" id="ARBA00031595"/>
    </source>
</evidence>
<evidence type="ECO:0000256" key="4">
    <source>
        <dbReference type="ARBA" id="ARBA00018405"/>
    </source>
</evidence>
<keyword evidence="5" id="KW-1003">Cell membrane</keyword>
<dbReference type="GO" id="GO:0046839">
    <property type="term" value="P:phospholipid dephosphorylation"/>
    <property type="evidence" value="ECO:0007669"/>
    <property type="project" value="TreeGrafter"/>
</dbReference>
<evidence type="ECO:0000256" key="14">
    <source>
        <dbReference type="SAM" id="Phobius"/>
    </source>
</evidence>
<dbReference type="GO" id="GO:0007165">
    <property type="term" value="P:signal transduction"/>
    <property type="evidence" value="ECO:0007669"/>
    <property type="project" value="TreeGrafter"/>
</dbReference>
<evidence type="ECO:0000313" key="17">
    <source>
        <dbReference type="Proteomes" id="UP000424527"/>
    </source>
</evidence>
<dbReference type="GO" id="GO:0043005">
    <property type="term" value="C:neuron projection"/>
    <property type="evidence" value="ECO:0007669"/>
    <property type="project" value="UniProtKB-SubCell"/>
</dbReference>
<evidence type="ECO:0000256" key="3">
    <source>
        <dbReference type="ARBA" id="ARBA00008816"/>
    </source>
</evidence>
<feature type="transmembrane region" description="Helical" evidence="14">
    <location>
        <begin position="12"/>
        <end position="34"/>
    </location>
</feature>
<keyword evidence="9" id="KW-0325">Glycoprotein</keyword>
<feature type="transmembrane region" description="Helical" evidence="14">
    <location>
        <begin position="70"/>
        <end position="94"/>
    </location>
</feature>
<evidence type="ECO:0000256" key="13">
    <source>
        <dbReference type="ARBA" id="ARBA00032520"/>
    </source>
</evidence>
<feature type="transmembrane region" description="Helical" evidence="14">
    <location>
        <begin position="229"/>
        <end position="251"/>
    </location>
</feature>
<dbReference type="Proteomes" id="UP000424527">
    <property type="component" value="Unassembled WGS sequence"/>
</dbReference>
<keyword evidence="8 14" id="KW-0472">Membrane</keyword>
<comment type="caution">
    <text evidence="16">The sequence shown here is derived from an EMBL/GenBank/DDBJ whole genome shotgun (WGS) entry which is preliminary data.</text>
</comment>
<organism evidence="16 17">
    <name type="scientific">Larimichthys crocea</name>
    <name type="common">Large yellow croaker</name>
    <name type="synonym">Pseudosciaena crocea</name>
    <dbReference type="NCBI Taxonomy" id="215358"/>
    <lineage>
        <taxon>Eukaryota</taxon>
        <taxon>Metazoa</taxon>
        <taxon>Chordata</taxon>
        <taxon>Craniata</taxon>
        <taxon>Vertebrata</taxon>
        <taxon>Euteleostomi</taxon>
        <taxon>Actinopterygii</taxon>
        <taxon>Neopterygii</taxon>
        <taxon>Teleostei</taxon>
        <taxon>Neoteleostei</taxon>
        <taxon>Acanthomorphata</taxon>
        <taxon>Eupercaria</taxon>
        <taxon>Sciaenidae</taxon>
        <taxon>Larimichthys</taxon>
    </lineage>
</organism>
<evidence type="ECO:0000259" key="15">
    <source>
        <dbReference type="SMART" id="SM00014"/>
    </source>
</evidence>
<protein>
    <recommendedName>
        <fullName evidence="4">Phospholipid phosphatase-related protein type 1</fullName>
    </recommendedName>
    <alternativeName>
        <fullName evidence="12">Inactive 2-lysophosphatidate phosphatase PLPPR1</fullName>
    </alternativeName>
    <alternativeName>
        <fullName evidence="13">Lipid phosphate phosphatase-related protein type 1</fullName>
    </alternativeName>
</protein>
<accession>A0A6G0I0X3</accession>
<evidence type="ECO:0000256" key="6">
    <source>
        <dbReference type="ARBA" id="ARBA00022692"/>
    </source>
</evidence>